<dbReference type="InterPro" id="IPR043129">
    <property type="entry name" value="ATPase_NBD"/>
</dbReference>
<dbReference type="Gene3D" id="1.10.10.10">
    <property type="entry name" value="Winged helix-like DNA-binding domain superfamily/Winged helix DNA-binding domain"/>
    <property type="match status" value="1"/>
</dbReference>
<evidence type="ECO:0000313" key="4">
    <source>
        <dbReference type="EMBL" id="TDF98751.1"/>
    </source>
</evidence>
<dbReference type="AlphaFoldDB" id="A0A4R5KSI3"/>
<dbReference type="GO" id="GO:0042732">
    <property type="term" value="P:D-xylose metabolic process"/>
    <property type="evidence" value="ECO:0007669"/>
    <property type="project" value="UniProtKB-KW"/>
</dbReference>
<dbReference type="SUPFAM" id="SSF46785">
    <property type="entry name" value="Winged helix' DNA-binding domain"/>
    <property type="match status" value="1"/>
</dbReference>
<keyword evidence="3" id="KW-0859">Xylose metabolism</keyword>
<dbReference type="PANTHER" id="PTHR18964:SF149">
    <property type="entry name" value="BIFUNCTIONAL UDP-N-ACETYLGLUCOSAMINE 2-EPIMERASE_N-ACETYLMANNOSAMINE KINASE"/>
    <property type="match status" value="1"/>
</dbReference>
<comment type="function">
    <text evidence="1">Transcriptional repressor of xylose-utilizing enzymes.</text>
</comment>
<organism evidence="4 5">
    <name type="scientific">Paenibacillus piri</name>
    <dbReference type="NCBI Taxonomy" id="2547395"/>
    <lineage>
        <taxon>Bacteria</taxon>
        <taxon>Bacillati</taxon>
        <taxon>Bacillota</taxon>
        <taxon>Bacilli</taxon>
        <taxon>Bacillales</taxon>
        <taxon>Paenibacillaceae</taxon>
        <taxon>Paenibacillus</taxon>
    </lineage>
</organism>
<evidence type="ECO:0000256" key="1">
    <source>
        <dbReference type="ARBA" id="ARBA00002486"/>
    </source>
</evidence>
<dbReference type="InterPro" id="IPR000600">
    <property type="entry name" value="ROK"/>
</dbReference>
<dbReference type="Pfam" id="PF00480">
    <property type="entry name" value="ROK"/>
    <property type="match status" value="1"/>
</dbReference>
<reference evidence="4 5" key="1">
    <citation type="submission" date="2019-03" db="EMBL/GenBank/DDBJ databases">
        <title>This is whole genome sequence of Paenibacillus sp MS74 strain.</title>
        <authorList>
            <person name="Trinh H.N."/>
        </authorList>
    </citation>
    <scope>NUCLEOTIDE SEQUENCE [LARGE SCALE GENOMIC DNA]</scope>
    <source>
        <strain evidence="4 5">MS74</strain>
    </source>
</reference>
<sequence length="402" mass="42834">MRSAKGENSRKNINQYTIIQLIRDNGPMTKAEMAAKTNLTFTAINNIVEKLTNQHFIREAGYDLSSGGRKPVLLELNADALYAVGVHVSASTLKTAVINFCGVPVSAAEAKLESGTDRDTIMKQIIRAVESVIAASGVNKEQISGIGLGVPGPLDPYNGIVLTPPNIPGLASVPVQQLMRDHFGLPVMIDKDANVMALGELWFGSGRGFNNLLYLDADLGIGSGLVFNRKIHQGFPYGAGEIGHGTIDLDGPKCNCGNYGCLETVASGMAIIRRAGEEIRRGVGTALSALYESGEDALDIRHIIEAAREGDRLAVNILDESARYLGIALANAINFLAPETVIIGGLLVNGQHSYFEKVKSIAVSRSFATFHKSIVLQPSYLEGAAGITGAGALIFEERLSKE</sequence>
<dbReference type="InterPro" id="IPR036390">
    <property type="entry name" value="WH_DNA-bd_sf"/>
</dbReference>
<proteinExistence type="inferred from homology"/>
<dbReference type="InterPro" id="IPR036388">
    <property type="entry name" value="WH-like_DNA-bd_sf"/>
</dbReference>
<dbReference type="OrthoDB" id="9796533at2"/>
<protein>
    <submittedName>
        <fullName evidence="4">ROK family protein</fullName>
    </submittedName>
</protein>
<keyword evidence="3" id="KW-0119">Carbohydrate metabolism</keyword>
<evidence type="ECO:0000256" key="3">
    <source>
        <dbReference type="ARBA" id="ARBA00022629"/>
    </source>
</evidence>
<dbReference type="RefSeq" id="WP_133227105.1">
    <property type="nucleotide sequence ID" value="NZ_SMRT01000003.1"/>
</dbReference>
<dbReference type="SUPFAM" id="SSF53067">
    <property type="entry name" value="Actin-like ATPase domain"/>
    <property type="match status" value="1"/>
</dbReference>
<dbReference type="EMBL" id="SMRT01000003">
    <property type="protein sequence ID" value="TDF98751.1"/>
    <property type="molecule type" value="Genomic_DNA"/>
</dbReference>
<accession>A0A4R5KSI3</accession>
<keyword evidence="5" id="KW-1185">Reference proteome</keyword>
<gene>
    <name evidence="4" type="ORF">E1757_09495</name>
</gene>
<dbReference type="Proteomes" id="UP000295636">
    <property type="component" value="Unassembled WGS sequence"/>
</dbReference>
<evidence type="ECO:0000313" key="5">
    <source>
        <dbReference type="Proteomes" id="UP000295636"/>
    </source>
</evidence>
<dbReference type="Gene3D" id="3.30.420.40">
    <property type="match status" value="2"/>
</dbReference>
<evidence type="ECO:0000256" key="2">
    <source>
        <dbReference type="ARBA" id="ARBA00006479"/>
    </source>
</evidence>
<comment type="similarity">
    <text evidence="2">Belongs to the ROK (NagC/XylR) family.</text>
</comment>
<dbReference type="Pfam" id="PF13412">
    <property type="entry name" value="HTH_24"/>
    <property type="match status" value="1"/>
</dbReference>
<comment type="caution">
    <text evidence="4">The sequence shown here is derived from an EMBL/GenBank/DDBJ whole genome shotgun (WGS) entry which is preliminary data.</text>
</comment>
<name>A0A4R5KSI3_9BACL</name>
<dbReference type="PANTHER" id="PTHR18964">
    <property type="entry name" value="ROK (REPRESSOR, ORF, KINASE) FAMILY"/>
    <property type="match status" value="1"/>
</dbReference>